<comment type="caution">
    <text evidence="1">The sequence shown here is derived from an EMBL/GenBank/DDBJ whole genome shotgun (WGS) entry which is preliminary data.</text>
</comment>
<reference evidence="1" key="1">
    <citation type="journal article" date="2015" name="Nature">
        <title>Complex archaea that bridge the gap between prokaryotes and eukaryotes.</title>
        <authorList>
            <person name="Spang A."/>
            <person name="Saw J.H."/>
            <person name="Jorgensen S.L."/>
            <person name="Zaremba-Niedzwiedzka K."/>
            <person name="Martijn J."/>
            <person name="Lind A.E."/>
            <person name="van Eijk R."/>
            <person name="Schleper C."/>
            <person name="Guy L."/>
            <person name="Ettema T.J."/>
        </authorList>
    </citation>
    <scope>NUCLEOTIDE SEQUENCE</scope>
</reference>
<accession>A0A0F9TAP0</accession>
<sequence>MSELSNKLTARARILHRTRFALKAFGYNKMITWIEQNVDRENQDAILVLYQMAIDRSDYAGPYYEFDRAGPEARVLQELMTPILKRATEQSFKTQRERYIESKK</sequence>
<organism evidence="1">
    <name type="scientific">marine sediment metagenome</name>
    <dbReference type="NCBI Taxonomy" id="412755"/>
    <lineage>
        <taxon>unclassified sequences</taxon>
        <taxon>metagenomes</taxon>
        <taxon>ecological metagenomes</taxon>
    </lineage>
</organism>
<gene>
    <name evidence="1" type="ORF">LCGC14_0414420</name>
</gene>
<proteinExistence type="predicted"/>
<dbReference type="EMBL" id="LAZR01000370">
    <property type="protein sequence ID" value="KKN72047.1"/>
    <property type="molecule type" value="Genomic_DNA"/>
</dbReference>
<dbReference type="AlphaFoldDB" id="A0A0F9TAP0"/>
<name>A0A0F9TAP0_9ZZZZ</name>
<protein>
    <submittedName>
        <fullName evidence="1">Uncharacterized protein</fullName>
    </submittedName>
</protein>
<evidence type="ECO:0000313" key="1">
    <source>
        <dbReference type="EMBL" id="KKN72047.1"/>
    </source>
</evidence>